<proteinExistence type="predicted"/>
<keyword evidence="1" id="KW-1133">Transmembrane helix</keyword>
<evidence type="ECO:0000313" key="2">
    <source>
        <dbReference type="EMBL" id="MFD2411991.1"/>
    </source>
</evidence>
<comment type="caution">
    <text evidence="2">The sequence shown here is derived from an EMBL/GenBank/DDBJ whole genome shotgun (WGS) entry which is preliminary data.</text>
</comment>
<reference evidence="3" key="1">
    <citation type="journal article" date="2019" name="Int. J. Syst. Evol. Microbiol.">
        <title>The Global Catalogue of Microorganisms (GCM) 10K type strain sequencing project: providing services to taxonomists for standard genome sequencing and annotation.</title>
        <authorList>
            <consortium name="The Broad Institute Genomics Platform"/>
            <consortium name="The Broad Institute Genome Sequencing Center for Infectious Disease"/>
            <person name="Wu L."/>
            <person name="Ma J."/>
        </authorList>
    </citation>
    <scope>NUCLEOTIDE SEQUENCE [LARGE SCALE GENOMIC DNA]</scope>
    <source>
        <strain evidence="3">CCM 8725</strain>
    </source>
</reference>
<dbReference type="RefSeq" id="WP_209988367.1">
    <property type="nucleotide sequence ID" value="NZ_JBHSVQ010000001.1"/>
</dbReference>
<evidence type="ECO:0000313" key="3">
    <source>
        <dbReference type="Proteomes" id="UP001597448"/>
    </source>
</evidence>
<feature type="transmembrane region" description="Helical" evidence="1">
    <location>
        <begin position="531"/>
        <end position="550"/>
    </location>
</feature>
<gene>
    <name evidence="2" type="ORF">ACFSX3_19035</name>
</gene>
<sequence>MIHTILNKYDVYTFNPKNYSKIVKNLIDSRGYLCYIDHELDEGKLNPRYERYLEQKEVVYLKQVPDYAGTRTVPFSIVISDAKIKEKEIDKLSQKYVMMDDFYYKHSKEIDENGFGFFTHQLKLVEEACFEKAIQVENALEKMNRDFLNETFALSAGKRFILLPFLAKFKGNYVEPVMIANIYEVGIITLQMIIPLNEYDFSLSNTPPNNIEFDSLILYEAKKNYSTKDYWDKKEYETASTYDLYEKYTLYLNTICGVTLKKNKNLAQYAWVMCDFDFKSKTSYEQFLKKHQPTILGYLINSVKERNDRLFESDIEKLINKFTVEKNKESLFLCSKQFAFLSFGNSIIKDKIAAVLKEDEKKLKEDKNYDNLFRKNAEDMILSNMFQYLKFYELTLIKKFFAIKILVELSESTYVKLEEFNEVKKDINTLLLKYDDLLIFQSEGSPKEMYNDLLIKTGTEEIVSKVQRTVSNIREDINQTREFHIKDRDLSTTILASFITLLFGFAGLKSFIENAVIHFVVIGSWVDKHKFTSTFSLWSILFVVLLLLNIRKVISYKK</sequence>
<evidence type="ECO:0008006" key="4">
    <source>
        <dbReference type="Google" id="ProtNLM"/>
    </source>
</evidence>
<keyword evidence="1" id="KW-0472">Membrane</keyword>
<accession>A0ABW5FAT8</accession>
<keyword evidence="3" id="KW-1185">Reference proteome</keyword>
<protein>
    <recommendedName>
        <fullName evidence="4">CorA-like Mg2+ transporter protein</fullName>
    </recommendedName>
</protein>
<dbReference type="Proteomes" id="UP001597448">
    <property type="component" value="Unassembled WGS sequence"/>
</dbReference>
<dbReference type="EMBL" id="JBHUKY010000033">
    <property type="protein sequence ID" value="MFD2411991.1"/>
    <property type="molecule type" value="Genomic_DNA"/>
</dbReference>
<name>A0ABW5FAT8_9BACL</name>
<keyword evidence="1" id="KW-0812">Transmembrane</keyword>
<feature type="transmembrane region" description="Helical" evidence="1">
    <location>
        <begin position="490"/>
        <end position="511"/>
    </location>
</feature>
<organism evidence="2 3">
    <name type="scientific">Paenibacillus rhizoplanae</name>
    <dbReference type="NCBI Taxonomy" id="1917181"/>
    <lineage>
        <taxon>Bacteria</taxon>
        <taxon>Bacillati</taxon>
        <taxon>Bacillota</taxon>
        <taxon>Bacilli</taxon>
        <taxon>Bacillales</taxon>
        <taxon>Paenibacillaceae</taxon>
        <taxon>Paenibacillus</taxon>
    </lineage>
</organism>
<evidence type="ECO:0000256" key="1">
    <source>
        <dbReference type="SAM" id="Phobius"/>
    </source>
</evidence>